<dbReference type="PANTHER" id="PTHR21198:SF3">
    <property type="entry name" value="GLUTAMATE RACEMASE"/>
    <property type="match status" value="1"/>
</dbReference>
<comment type="caution">
    <text evidence="2">The sequence shown here is derived from an EMBL/GenBank/DDBJ whole genome shotgun (WGS) entry which is preliminary data.</text>
</comment>
<keyword evidence="1" id="KW-0413">Isomerase</keyword>
<evidence type="ECO:0000313" key="2">
    <source>
        <dbReference type="EMBL" id="OGF98210.1"/>
    </source>
</evidence>
<sequence length="504" mass="54785">MFRKLAASICLFLVITFQPLLSRELPAVAGLPLEAVGGAFSIDFSSYQNGKLARLPIGVFDSGVGGLTVLAQILQLDSFNNETGSPGADGRADFEGEKFIYLGDQANMPYGNYPAEGRTEFLRELVLKDAIFLLGRRYWKVATAAEPSFDKLPVKALVIACNTATAYGIEDLLAAVERWRLPVYVVGVVNAGARGALEKVGEQGAVAVMATEGTCSSEGYVRAVEQAWREAGLEPPVVIQQGCLGLAGSIEGDRAYIDLSGAGDRFAYHGPAVTNSQAPLDTMLFAAYGFTAEGLLGSGQGYGLLRLNSVENYIRYHTLTLVNNYSHLASKTPIKGVILGCTHFPFFSSEFTAAFDRLRSLDNPDGSAVKPYAALLAPELALIDPAENTAVELYNTLHARNLLLVPGEACAIRTDEFYISVPSPGLERSAYDNIGAFSYAYKYSREPGKLTLEYVRRTPMQRGNLSEEARTMIKKSLPEVWRRLVEFNRESPRLAGFPDSLRLN</sequence>
<proteinExistence type="predicted"/>
<dbReference type="InterPro" id="IPR001920">
    <property type="entry name" value="Asp/Glu_race"/>
</dbReference>
<dbReference type="InterPro" id="IPR018187">
    <property type="entry name" value="Asp/Glu_racemase_AS_1"/>
</dbReference>
<protein>
    <recommendedName>
        <fullName evidence="4">Glutamate racemase</fullName>
    </recommendedName>
</protein>
<dbReference type="GO" id="GO:0047661">
    <property type="term" value="F:amino-acid racemase activity"/>
    <property type="evidence" value="ECO:0007669"/>
    <property type="project" value="TreeGrafter"/>
</dbReference>
<reference evidence="2 3" key="1">
    <citation type="journal article" date="2016" name="Nat. Commun.">
        <title>Thousands of microbial genomes shed light on interconnected biogeochemical processes in an aquifer system.</title>
        <authorList>
            <person name="Anantharaman K."/>
            <person name="Brown C.T."/>
            <person name="Hug L.A."/>
            <person name="Sharon I."/>
            <person name="Castelle C.J."/>
            <person name="Probst A.J."/>
            <person name="Thomas B.C."/>
            <person name="Singh A."/>
            <person name="Wilkins M.J."/>
            <person name="Karaoz U."/>
            <person name="Brodie E.L."/>
            <person name="Williams K.H."/>
            <person name="Hubbard S.S."/>
            <person name="Banfield J.F."/>
        </authorList>
    </citation>
    <scope>NUCLEOTIDE SEQUENCE [LARGE SCALE GENOMIC DNA]</scope>
</reference>
<dbReference type="GO" id="GO:0009252">
    <property type="term" value="P:peptidoglycan biosynthetic process"/>
    <property type="evidence" value="ECO:0007669"/>
    <property type="project" value="TreeGrafter"/>
</dbReference>
<evidence type="ECO:0000256" key="1">
    <source>
        <dbReference type="ARBA" id="ARBA00023235"/>
    </source>
</evidence>
<dbReference type="AlphaFoldDB" id="A0A1F5YDD6"/>
<accession>A0A1F5YDD6</accession>
<evidence type="ECO:0000313" key="3">
    <source>
        <dbReference type="Proteomes" id="UP000176992"/>
    </source>
</evidence>
<dbReference type="PROSITE" id="PS00923">
    <property type="entry name" value="ASP_GLU_RACEMASE_1"/>
    <property type="match status" value="1"/>
</dbReference>
<dbReference type="Proteomes" id="UP000176992">
    <property type="component" value="Unassembled WGS sequence"/>
</dbReference>
<evidence type="ECO:0008006" key="4">
    <source>
        <dbReference type="Google" id="ProtNLM"/>
    </source>
</evidence>
<dbReference type="SUPFAM" id="SSF53681">
    <property type="entry name" value="Aspartate/glutamate racemase"/>
    <property type="match status" value="2"/>
</dbReference>
<dbReference type="Gene3D" id="3.40.50.1860">
    <property type="match status" value="1"/>
</dbReference>
<dbReference type="EMBL" id="MFIV01000150">
    <property type="protein sequence ID" value="OGF98210.1"/>
    <property type="molecule type" value="Genomic_DNA"/>
</dbReference>
<organism evidence="2 3">
    <name type="scientific">Candidatus Glassbacteria bacterium GWA2_58_10</name>
    <dbReference type="NCBI Taxonomy" id="1817865"/>
    <lineage>
        <taxon>Bacteria</taxon>
        <taxon>Candidatus Glassiibacteriota</taxon>
    </lineage>
</organism>
<dbReference type="PANTHER" id="PTHR21198">
    <property type="entry name" value="GLUTAMATE RACEMASE"/>
    <property type="match status" value="1"/>
</dbReference>
<name>A0A1F5YDD6_9BACT</name>
<gene>
    <name evidence="2" type="ORF">A2Z86_05280</name>
</gene>